<comment type="caution">
    <text evidence="2">The sequence shown here is derived from an EMBL/GenBank/DDBJ whole genome shotgun (WGS) entry which is preliminary data.</text>
</comment>
<dbReference type="EMBL" id="RJJQ01000023">
    <property type="protein sequence ID" value="RNI18311.1"/>
    <property type="molecule type" value="Genomic_DNA"/>
</dbReference>
<evidence type="ECO:0000313" key="2">
    <source>
        <dbReference type="EMBL" id="RNI18311.1"/>
    </source>
</evidence>
<keyword evidence="3" id="KW-1185">Reference proteome</keyword>
<dbReference type="InterPro" id="IPR021202">
    <property type="entry name" value="Rv3654c-like"/>
</dbReference>
<evidence type="ECO:0000259" key="1">
    <source>
        <dbReference type="Pfam" id="PF13400"/>
    </source>
</evidence>
<reference evidence="2 3" key="1">
    <citation type="submission" date="2018-11" db="EMBL/GenBank/DDBJ databases">
        <title>Draft genome of Simplicispira Flexivirga sp. BO-16.</title>
        <authorList>
            <person name="Im W.T."/>
        </authorList>
    </citation>
    <scope>NUCLEOTIDE SEQUENCE [LARGE SCALE GENOMIC DNA]</scope>
    <source>
        <strain evidence="2 3">BO-16</strain>
    </source>
</reference>
<dbReference type="Pfam" id="PF13400">
    <property type="entry name" value="Tad"/>
    <property type="match status" value="1"/>
</dbReference>
<sequence length="113" mass="11012">MRSRERGSSTVLVVAGIGVVLVLLTGALALVSAVAASHRARAAADLAALAAARVVVDGSDARHPCAVAAQVAGRNHAVVTSCAVAGEDVTVTVAAAVSWPGLGPARAQARAGP</sequence>
<gene>
    <name evidence="2" type="ORF">EFY87_18110</name>
</gene>
<dbReference type="Proteomes" id="UP000271678">
    <property type="component" value="Unassembled WGS sequence"/>
</dbReference>
<feature type="domain" description="Putative Flp pilus-assembly TadG-like N-terminal" evidence="1">
    <location>
        <begin position="7"/>
        <end position="53"/>
    </location>
</feature>
<dbReference type="InterPro" id="IPR028087">
    <property type="entry name" value="Tad_N"/>
</dbReference>
<dbReference type="OrthoDB" id="4641982at2"/>
<proteinExistence type="predicted"/>
<organism evidence="2 3">
    <name type="scientific">Flexivirga caeni</name>
    <dbReference type="NCBI Taxonomy" id="2294115"/>
    <lineage>
        <taxon>Bacteria</taxon>
        <taxon>Bacillati</taxon>
        <taxon>Actinomycetota</taxon>
        <taxon>Actinomycetes</taxon>
        <taxon>Micrococcales</taxon>
        <taxon>Dermacoccaceae</taxon>
        <taxon>Flexivirga</taxon>
    </lineage>
</organism>
<accession>A0A3M9LYF6</accession>
<dbReference type="AlphaFoldDB" id="A0A3M9LYF6"/>
<evidence type="ECO:0000313" key="3">
    <source>
        <dbReference type="Proteomes" id="UP000271678"/>
    </source>
</evidence>
<dbReference type="NCBIfam" id="TIGR03816">
    <property type="entry name" value="tadE_like_DECH"/>
    <property type="match status" value="1"/>
</dbReference>
<dbReference type="RefSeq" id="WP_123272887.1">
    <property type="nucleotide sequence ID" value="NZ_RJJQ01000023.1"/>
</dbReference>
<name>A0A3M9LYF6_9MICO</name>
<protein>
    <recommendedName>
        <fullName evidence="1">Putative Flp pilus-assembly TadG-like N-terminal domain-containing protein</fullName>
    </recommendedName>
</protein>